<accession>A0AAV4YLG0</accession>
<reference evidence="1" key="1">
    <citation type="submission" date="2021-07" db="EMBL/GenBank/DDBJ databases">
        <title>Draft genome sequence of carbapenem-resistant Aeromonas spp. in Japan.</title>
        <authorList>
            <person name="Maehana S."/>
            <person name="Suzuki M."/>
            <person name="Kitasato H."/>
        </authorList>
    </citation>
    <scope>NUCLEOTIDE SEQUENCE</scope>
    <source>
        <strain evidence="1">KAM343</strain>
    </source>
</reference>
<comment type="caution">
    <text evidence="1">The sequence shown here is derived from an EMBL/GenBank/DDBJ whole genome shotgun (WGS) entry which is preliminary data.</text>
</comment>
<organism evidence="1 2">
    <name type="scientific">Aeromonas caviae</name>
    <name type="common">Aeromonas punctata</name>
    <dbReference type="NCBI Taxonomy" id="648"/>
    <lineage>
        <taxon>Bacteria</taxon>
        <taxon>Pseudomonadati</taxon>
        <taxon>Pseudomonadota</taxon>
        <taxon>Gammaproteobacteria</taxon>
        <taxon>Aeromonadales</taxon>
        <taxon>Aeromonadaceae</taxon>
        <taxon>Aeromonas</taxon>
    </lineage>
</organism>
<dbReference type="RefSeq" id="WP_158657428.1">
    <property type="nucleotide sequence ID" value="NZ_AP026370.1"/>
</dbReference>
<evidence type="ECO:0008006" key="3">
    <source>
        <dbReference type="Google" id="ProtNLM"/>
    </source>
</evidence>
<gene>
    <name evidence="1" type="ORF">KAM343_17870</name>
</gene>
<dbReference type="Proteomes" id="UP000886939">
    <property type="component" value="Unassembled WGS sequence"/>
</dbReference>
<evidence type="ECO:0000313" key="2">
    <source>
        <dbReference type="Proteomes" id="UP000886939"/>
    </source>
</evidence>
<dbReference type="Pfam" id="PF13578">
    <property type="entry name" value="Methyltransf_24"/>
    <property type="match status" value="1"/>
</dbReference>
<sequence length="261" mass="29453">MKVVNWTRNDFYKILAAAFSSLGNQPRLAELGVLRGENAMVMYQTMQPSHMTLVDSWLALPPLPQLGAYSPFEKLPNWVSDPDVFADYFGGSMREQDTFDALYEICCERFKAISNVRLLRESTEIAFETLKAEGARFECVYVDANHQYEWVLRDLMLYQELVSPDGCIMLNDCAFSNDGMRQNLGVLEAVAHFIKRSPFRPIAMTVGAFADLILVREGSRLEDLCDQLFVASDVNWVEVPDQLLGAAKVVTGARKLNVSFI</sequence>
<dbReference type="SUPFAM" id="SSF53335">
    <property type="entry name" value="S-adenosyl-L-methionine-dependent methyltransferases"/>
    <property type="match status" value="1"/>
</dbReference>
<dbReference type="EMBL" id="BPNI01000028">
    <property type="protein sequence ID" value="GJA40991.1"/>
    <property type="molecule type" value="Genomic_DNA"/>
</dbReference>
<dbReference type="InterPro" id="IPR029063">
    <property type="entry name" value="SAM-dependent_MTases_sf"/>
</dbReference>
<protein>
    <recommendedName>
        <fullName evidence="3">Class I SAM-dependent methyltransferase</fullName>
    </recommendedName>
</protein>
<dbReference type="AlphaFoldDB" id="A0AAV4YLG0"/>
<dbReference type="Gene3D" id="3.40.50.150">
    <property type="entry name" value="Vaccinia Virus protein VP39"/>
    <property type="match status" value="1"/>
</dbReference>
<evidence type="ECO:0000313" key="1">
    <source>
        <dbReference type="EMBL" id="GJA40991.1"/>
    </source>
</evidence>
<name>A0AAV4YLG0_AERCA</name>
<proteinExistence type="predicted"/>